<protein>
    <submittedName>
        <fullName evidence="1">Uncharacterized protein</fullName>
    </submittedName>
</protein>
<comment type="caution">
    <text evidence="1">The sequence shown here is derived from an EMBL/GenBank/DDBJ whole genome shotgun (WGS) entry which is preliminary data.</text>
</comment>
<sequence>MNSGANKIESNSFLRYLPKTIQLLMKHSQILLKQSLDVLNNSKRILNQNDVFPQVLSSENIIIKQQQKFNMQETIELIQCYNQHEQVLQAQNTLRLNSNCLERLNSEVTIDYGKTQPSNQLQYKLVQEVKQTIWCHALALIIINPLWQVVQTTALKYDNFNKDNCWIKIQSQMVMKNQQNALFLVKNIFRMRITRLETEKKSRVGFLLKKHIQIGELKFGDFHMINSIEFIDSFEKHQQQVVSISLNQFQQQLVYWNEDQQVILRKRTSNLKILSLCQFKKQIEELVYLWIIKLDVKHLKQRQKVINQQKIKIMTEASDFRMPKRSISGHDKFKKHPFQITMIRLIISNATLQEIYQKYLVKVNENGEVLMKIHQLFFCIYFWNGQLKRDLFCSAIEDLKQYFLQLDEFRDRQQISTDAKGNEIVKNTTALKCRTEKLQMNKFVHIVGQIEGKKRESQIYFKFKSYPLRYQVV</sequence>
<gene>
    <name evidence="1" type="ORF">PSON_ATCC_30995.1.T1990020</name>
</gene>
<accession>A0A8S1RL17</accession>
<reference evidence="1" key="1">
    <citation type="submission" date="2021-01" db="EMBL/GenBank/DDBJ databases">
        <authorList>
            <consortium name="Genoscope - CEA"/>
            <person name="William W."/>
        </authorList>
    </citation>
    <scope>NUCLEOTIDE SEQUENCE</scope>
</reference>
<dbReference type="AlphaFoldDB" id="A0A8S1RL17"/>
<proteinExistence type="predicted"/>
<keyword evidence="2" id="KW-1185">Reference proteome</keyword>
<dbReference type="Proteomes" id="UP000692954">
    <property type="component" value="Unassembled WGS sequence"/>
</dbReference>
<dbReference type="EMBL" id="CAJJDN010000199">
    <property type="protein sequence ID" value="CAD8128876.1"/>
    <property type="molecule type" value="Genomic_DNA"/>
</dbReference>
<organism evidence="1 2">
    <name type="scientific">Paramecium sonneborni</name>
    <dbReference type="NCBI Taxonomy" id="65129"/>
    <lineage>
        <taxon>Eukaryota</taxon>
        <taxon>Sar</taxon>
        <taxon>Alveolata</taxon>
        <taxon>Ciliophora</taxon>
        <taxon>Intramacronucleata</taxon>
        <taxon>Oligohymenophorea</taxon>
        <taxon>Peniculida</taxon>
        <taxon>Parameciidae</taxon>
        <taxon>Paramecium</taxon>
    </lineage>
</organism>
<name>A0A8S1RL17_9CILI</name>
<evidence type="ECO:0000313" key="1">
    <source>
        <dbReference type="EMBL" id="CAD8128876.1"/>
    </source>
</evidence>
<evidence type="ECO:0000313" key="2">
    <source>
        <dbReference type="Proteomes" id="UP000692954"/>
    </source>
</evidence>